<evidence type="ECO:0000256" key="1">
    <source>
        <dbReference type="ARBA" id="ARBA00004123"/>
    </source>
</evidence>
<keyword evidence="3" id="KW-0677">Repeat</keyword>
<evidence type="ECO:0000256" key="7">
    <source>
        <dbReference type="ARBA" id="ARBA00023242"/>
    </source>
</evidence>
<evidence type="ECO:0000256" key="9">
    <source>
        <dbReference type="SAM" id="MobiDB-lite"/>
    </source>
</evidence>
<dbReference type="Gene3D" id="3.30.160.60">
    <property type="entry name" value="Classic Zinc Finger"/>
    <property type="match status" value="2"/>
</dbReference>
<evidence type="ECO:0000256" key="2">
    <source>
        <dbReference type="ARBA" id="ARBA00022723"/>
    </source>
</evidence>
<evidence type="ECO:0000256" key="8">
    <source>
        <dbReference type="PROSITE-ProRule" id="PRU00042"/>
    </source>
</evidence>
<protein>
    <recommendedName>
        <fullName evidence="10">C2H2-type domain-containing protein</fullName>
    </recommendedName>
</protein>
<organism evidence="11 12">
    <name type="scientific">Umbelopsis vinacea</name>
    <dbReference type="NCBI Taxonomy" id="44442"/>
    <lineage>
        <taxon>Eukaryota</taxon>
        <taxon>Fungi</taxon>
        <taxon>Fungi incertae sedis</taxon>
        <taxon>Mucoromycota</taxon>
        <taxon>Mucoromycotina</taxon>
        <taxon>Umbelopsidomycetes</taxon>
        <taxon>Umbelopsidales</taxon>
        <taxon>Umbelopsidaceae</taxon>
        <taxon>Umbelopsis</taxon>
    </lineage>
</organism>
<dbReference type="FunFam" id="3.30.160.60:FF:000125">
    <property type="entry name" value="Putative zinc finger protein 143"/>
    <property type="match status" value="1"/>
</dbReference>
<feature type="compositionally biased region" description="Polar residues" evidence="9">
    <location>
        <begin position="194"/>
        <end position="204"/>
    </location>
</feature>
<reference evidence="11" key="1">
    <citation type="submission" date="2020-12" db="EMBL/GenBank/DDBJ databases">
        <title>Metabolic potential, ecology and presence of endohyphal bacteria is reflected in genomic diversity of Mucoromycotina.</title>
        <authorList>
            <person name="Muszewska A."/>
            <person name="Okrasinska A."/>
            <person name="Steczkiewicz K."/>
            <person name="Drgas O."/>
            <person name="Orlowska M."/>
            <person name="Perlinska-Lenart U."/>
            <person name="Aleksandrzak-Piekarczyk T."/>
            <person name="Szatraj K."/>
            <person name="Zielenkiewicz U."/>
            <person name="Pilsyk S."/>
            <person name="Malc E."/>
            <person name="Mieczkowski P."/>
            <person name="Kruszewska J.S."/>
            <person name="Biernat P."/>
            <person name="Pawlowska J."/>
        </authorList>
    </citation>
    <scope>NUCLEOTIDE SEQUENCE</scope>
    <source>
        <strain evidence="11">WA0000051536</strain>
    </source>
</reference>
<dbReference type="PANTHER" id="PTHR23235:SF120">
    <property type="entry name" value="KRUPPEL-LIKE FACTOR 15"/>
    <property type="match status" value="1"/>
</dbReference>
<evidence type="ECO:0000256" key="3">
    <source>
        <dbReference type="ARBA" id="ARBA00022737"/>
    </source>
</evidence>
<evidence type="ECO:0000256" key="4">
    <source>
        <dbReference type="ARBA" id="ARBA00022771"/>
    </source>
</evidence>
<evidence type="ECO:0000259" key="10">
    <source>
        <dbReference type="PROSITE" id="PS50157"/>
    </source>
</evidence>
<evidence type="ECO:0000313" key="11">
    <source>
        <dbReference type="EMBL" id="KAG2174001.1"/>
    </source>
</evidence>
<dbReference type="PROSITE" id="PS50157">
    <property type="entry name" value="ZINC_FINGER_C2H2_2"/>
    <property type="match status" value="2"/>
</dbReference>
<keyword evidence="4 8" id="KW-0863">Zinc-finger</keyword>
<dbReference type="SMART" id="SM00355">
    <property type="entry name" value="ZnF_C2H2"/>
    <property type="match status" value="2"/>
</dbReference>
<feature type="domain" description="C2H2-type" evidence="10">
    <location>
        <begin position="241"/>
        <end position="265"/>
    </location>
</feature>
<dbReference type="EMBL" id="JAEPRA010000017">
    <property type="protein sequence ID" value="KAG2174001.1"/>
    <property type="molecule type" value="Genomic_DNA"/>
</dbReference>
<gene>
    <name evidence="11" type="ORF">INT44_000115</name>
</gene>
<sequence>MQSDRPILPSIKPLLAETDRIPTIAAGPNRQLNYGPRMYGHRRHYSESMTGSYPFASSAAASNGSWSKQPTSGFAFPSAVNQALPPRPPVPQPYQPHEQPSSYVTAMDLSMQARPNLVPANNSVYLQHPLQPPQLVKKQYTHGRSLSDFSHHIHRAESSSFIQSHRRAISATSSEYAHNQKMEEDVEEEDSERSGSASPPSQFADSPAGSGRYACPYCQKAFSRPSSLRIHTYSHTGEKPFQCLHPGCDRKFSVQSNMRRHLRVHRLSGK</sequence>
<accession>A0A8H7PIQ7</accession>
<dbReference type="PROSITE" id="PS00028">
    <property type="entry name" value="ZINC_FINGER_C2H2_1"/>
    <property type="match status" value="2"/>
</dbReference>
<dbReference type="SUPFAM" id="SSF57667">
    <property type="entry name" value="beta-beta-alpha zinc fingers"/>
    <property type="match status" value="1"/>
</dbReference>
<evidence type="ECO:0000256" key="5">
    <source>
        <dbReference type="ARBA" id="ARBA00022833"/>
    </source>
</evidence>
<dbReference type="InterPro" id="IPR013087">
    <property type="entry name" value="Znf_C2H2_type"/>
</dbReference>
<dbReference type="GO" id="GO:0000981">
    <property type="term" value="F:DNA-binding transcription factor activity, RNA polymerase II-specific"/>
    <property type="evidence" value="ECO:0007669"/>
    <property type="project" value="TreeGrafter"/>
</dbReference>
<evidence type="ECO:0000256" key="6">
    <source>
        <dbReference type="ARBA" id="ARBA00023125"/>
    </source>
</evidence>
<keyword evidence="6" id="KW-0238">DNA-binding</keyword>
<comment type="caution">
    <text evidence="11">The sequence shown here is derived from an EMBL/GenBank/DDBJ whole genome shotgun (WGS) entry which is preliminary data.</text>
</comment>
<dbReference type="OrthoDB" id="6077919at2759"/>
<proteinExistence type="predicted"/>
<dbReference type="GO" id="GO:0005634">
    <property type="term" value="C:nucleus"/>
    <property type="evidence" value="ECO:0007669"/>
    <property type="project" value="UniProtKB-SubCell"/>
</dbReference>
<keyword evidence="7" id="KW-0539">Nucleus</keyword>
<dbReference type="AlphaFoldDB" id="A0A8H7PIQ7"/>
<dbReference type="GO" id="GO:0000978">
    <property type="term" value="F:RNA polymerase II cis-regulatory region sequence-specific DNA binding"/>
    <property type="evidence" value="ECO:0007669"/>
    <property type="project" value="TreeGrafter"/>
</dbReference>
<dbReference type="PANTHER" id="PTHR23235">
    <property type="entry name" value="KRUEPPEL-LIKE TRANSCRIPTION FACTOR"/>
    <property type="match status" value="1"/>
</dbReference>
<feature type="region of interest" description="Disordered" evidence="9">
    <location>
        <begin position="157"/>
        <end position="208"/>
    </location>
</feature>
<comment type="subcellular location">
    <subcellularLocation>
        <location evidence="1">Nucleus</location>
    </subcellularLocation>
</comment>
<keyword evidence="5" id="KW-0862">Zinc</keyword>
<name>A0A8H7PIQ7_9FUNG</name>
<evidence type="ECO:0000313" key="12">
    <source>
        <dbReference type="Proteomes" id="UP000612746"/>
    </source>
</evidence>
<keyword evidence="12" id="KW-1185">Reference proteome</keyword>
<feature type="domain" description="C2H2-type" evidence="10">
    <location>
        <begin position="213"/>
        <end position="240"/>
    </location>
</feature>
<dbReference type="GO" id="GO:0008270">
    <property type="term" value="F:zinc ion binding"/>
    <property type="evidence" value="ECO:0007669"/>
    <property type="project" value="UniProtKB-KW"/>
</dbReference>
<keyword evidence="2" id="KW-0479">Metal-binding</keyword>
<dbReference type="Pfam" id="PF00096">
    <property type="entry name" value="zf-C2H2"/>
    <property type="match status" value="2"/>
</dbReference>
<dbReference type="FunFam" id="3.30.160.60:FF:000045">
    <property type="entry name" value="ZFP69 zinc finger protein B"/>
    <property type="match status" value="1"/>
</dbReference>
<dbReference type="Proteomes" id="UP000612746">
    <property type="component" value="Unassembled WGS sequence"/>
</dbReference>
<dbReference type="InterPro" id="IPR036236">
    <property type="entry name" value="Znf_C2H2_sf"/>
</dbReference>